<proteinExistence type="predicted"/>
<dbReference type="InterPro" id="IPR009799">
    <property type="entry name" value="EthD_dom"/>
</dbReference>
<sequence>MYRMTVVYEHPAEPKRFLQHYRDVHAPLVAKLPNLLAFEWGVYEFPDGSMPDHFLIAVLDWETKEDALAALATPAGREANADVANFASPGTVHIGFTEVEKVV</sequence>
<organism evidence="2 3">
    <name type="scientific">Amycolatopsis bartoniae</name>
    <dbReference type="NCBI Taxonomy" id="941986"/>
    <lineage>
        <taxon>Bacteria</taxon>
        <taxon>Bacillati</taxon>
        <taxon>Actinomycetota</taxon>
        <taxon>Actinomycetes</taxon>
        <taxon>Pseudonocardiales</taxon>
        <taxon>Pseudonocardiaceae</taxon>
        <taxon>Amycolatopsis</taxon>
    </lineage>
</organism>
<dbReference type="GO" id="GO:0016491">
    <property type="term" value="F:oxidoreductase activity"/>
    <property type="evidence" value="ECO:0007669"/>
    <property type="project" value="InterPro"/>
</dbReference>
<comment type="caution">
    <text evidence="2">The sequence shown here is derived from an EMBL/GenBank/DDBJ whole genome shotgun (WGS) entry which is preliminary data.</text>
</comment>
<dbReference type="InterPro" id="IPR011008">
    <property type="entry name" value="Dimeric_a/b-barrel"/>
</dbReference>
<dbReference type="SUPFAM" id="SSF54909">
    <property type="entry name" value="Dimeric alpha+beta barrel"/>
    <property type="match status" value="1"/>
</dbReference>
<reference evidence="2" key="1">
    <citation type="journal article" date="2014" name="Int. J. Syst. Evol. Microbiol.">
        <title>Complete genome sequence of Corynebacterium casei LMG S-19264T (=DSM 44701T), isolated from a smear-ripened cheese.</title>
        <authorList>
            <consortium name="US DOE Joint Genome Institute (JGI-PGF)"/>
            <person name="Walter F."/>
            <person name="Albersmeier A."/>
            <person name="Kalinowski J."/>
            <person name="Ruckert C."/>
        </authorList>
    </citation>
    <scope>NUCLEOTIDE SEQUENCE</scope>
    <source>
        <strain evidence="2">CGMCC 4.7679</strain>
    </source>
</reference>
<keyword evidence="3" id="KW-1185">Reference proteome</keyword>
<dbReference type="EMBL" id="BNAV01000001">
    <property type="protein sequence ID" value="GHF32967.1"/>
    <property type="molecule type" value="Genomic_DNA"/>
</dbReference>
<accession>A0A8H9ISN3</accession>
<dbReference type="OrthoDB" id="5294870at2"/>
<gene>
    <name evidence="2" type="ORF">GCM10017566_01950</name>
</gene>
<evidence type="ECO:0000313" key="2">
    <source>
        <dbReference type="EMBL" id="GHF32967.1"/>
    </source>
</evidence>
<evidence type="ECO:0000313" key="3">
    <source>
        <dbReference type="Proteomes" id="UP000658656"/>
    </source>
</evidence>
<reference evidence="2" key="2">
    <citation type="submission" date="2020-09" db="EMBL/GenBank/DDBJ databases">
        <authorList>
            <person name="Sun Q."/>
            <person name="Zhou Y."/>
        </authorList>
    </citation>
    <scope>NUCLEOTIDE SEQUENCE</scope>
    <source>
        <strain evidence="2">CGMCC 4.7679</strain>
    </source>
</reference>
<protein>
    <submittedName>
        <fullName evidence="2">Putative ethyl tert-butyl ether degradation protein EthD</fullName>
    </submittedName>
</protein>
<dbReference type="NCBIfam" id="TIGR02118">
    <property type="entry name" value="EthD family reductase"/>
    <property type="match status" value="1"/>
</dbReference>
<evidence type="ECO:0000259" key="1">
    <source>
        <dbReference type="Pfam" id="PF07110"/>
    </source>
</evidence>
<feature type="domain" description="EthD" evidence="1">
    <location>
        <begin position="12"/>
        <end position="89"/>
    </location>
</feature>
<dbReference type="AlphaFoldDB" id="A0A8H9ISN3"/>
<dbReference type="Gene3D" id="3.30.70.100">
    <property type="match status" value="1"/>
</dbReference>
<dbReference type="Proteomes" id="UP000658656">
    <property type="component" value="Unassembled WGS sequence"/>
</dbReference>
<dbReference type="Pfam" id="PF07110">
    <property type="entry name" value="EthD"/>
    <property type="match status" value="1"/>
</dbReference>
<name>A0A8H9ISN3_9PSEU</name>
<dbReference type="RefSeq" id="WP_145937338.1">
    <property type="nucleotide sequence ID" value="NZ_BNAV01000001.1"/>
</dbReference>